<accession>S8D943</accession>
<protein>
    <submittedName>
        <fullName evidence="1">Uncharacterized protein</fullName>
    </submittedName>
</protein>
<dbReference type="GO" id="GO:0004844">
    <property type="term" value="F:uracil DNA N-glycosylase activity"/>
    <property type="evidence" value="ECO:0007669"/>
    <property type="project" value="InterPro"/>
</dbReference>
<name>S8D943_9LAMI</name>
<dbReference type="AlphaFoldDB" id="S8D943"/>
<dbReference type="Gene3D" id="3.40.470.10">
    <property type="entry name" value="Uracil-DNA glycosylase-like domain"/>
    <property type="match status" value="1"/>
</dbReference>
<evidence type="ECO:0000313" key="2">
    <source>
        <dbReference type="Proteomes" id="UP000015453"/>
    </source>
</evidence>
<dbReference type="PANTHER" id="PTHR11264:SF0">
    <property type="entry name" value="URACIL-DNA GLYCOSYLASE"/>
    <property type="match status" value="1"/>
</dbReference>
<keyword evidence="2" id="KW-1185">Reference proteome</keyword>
<dbReference type="InterPro" id="IPR036895">
    <property type="entry name" value="Uracil-DNA_glycosylase-like_sf"/>
</dbReference>
<evidence type="ECO:0000313" key="1">
    <source>
        <dbReference type="EMBL" id="EPS59233.1"/>
    </source>
</evidence>
<feature type="non-terminal residue" evidence="1">
    <location>
        <position position="150"/>
    </location>
</feature>
<dbReference type="SUPFAM" id="SSF52141">
    <property type="entry name" value="Uracil-DNA glycosylase-like"/>
    <property type="match status" value="1"/>
</dbReference>
<sequence>MTAAPSKTLLDFFKPPPAKRLKRVSSPPPGCGFTTTTTAISPEQERRMEYHKALAVSKRNRTLCEEKVSKAIASSGVGAAYVKLEELLVEETWSDAIADEFEKPYAIKLSEFLEDEILRGDVPVYPPQHLFFNALNATPFNRVKAAIIGQ</sequence>
<gene>
    <name evidence="1" type="ORF">M569_15577</name>
</gene>
<organism evidence="1 2">
    <name type="scientific">Genlisea aurea</name>
    <dbReference type="NCBI Taxonomy" id="192259"/>
    <lineage>
        <taxon>Eukaryota</taxon>
        <taxon>Viridiplantae</taxon>
        <taxon>Streptophyta</taxon>
        <taxon>Embryophyta</taxon>
        <taxon>Tracheophyta</taxon>
        <taxon>Spermatophyta</taxon>
        <taxon>Magnoliopsida</taxon>
        <taxon>eudicotyledons</taxon>
        <taxon>Gunneridae</taxon>
        <taxon>Pentapetalae</taxon>
        <taxon>asterids</taxon>
        <taxon>lamiids</taxon>
        <taxon>Lamiales</taxon>
        <taxon>Lentibulariaceae</taxon>
        <taxon>Genlisea</taxon>
    </lineage>
</organism>
<dbReference type="GO" id="GO:0097510">
    <property type="term" value="P:base-excision repair, AP site formation via deaminated base removal"/>
    <property type="evidence" value="ECO:0007669"/>
    <property type="project" value="TreeGrafter"/>
</dbReference>
<dbReference type="PANTHER" id="PTHR11264">
    <property type="entry name" value="URACIL-DNA GLYCOSYLASE"/>
    <property type="match status" value="1"/>
</dbReference>
<dbReference type="Proteomes" id="UP000015453">
    <property type="component" value="Unassembled WGS sequence"/>
</dbReference>
<dbReference type="InterPro" id="IPR002043">
    <property type="entry name" value="UDG_fam1"/>
</dbReference>
<comment type="caution">
    <text evidence="1">The sequence shown here is derived from an EMBL/GenBank/DDBJ whole genome shotgun (WGS) entry which is preliminary data.</text>
</comment>
<reference evidence="1 2" key="1">
    <citation type="journal article" date="2013" name="BMC Genomics">
        <title>The miniature genome of a carnivorous plant Genlisea aurea contains a low number of genes and short non-coding sequences.</title>
        <authorList>
            <person name="Leushkin E.V."/>
            <person name="Sutormin R.A."/>
            <person name="Nabieva E.R."/>
            <person name="Penin A.A."/>
            <person name="Kondrashov A.S."/>
            <person name="Logacheva M.D."/>
        </authorList>
    </citation>
    <scope>NUCLEOTIDE SEQUENCE [LARGE SCALE GENOMIC DNA]</scope>
</reference>
<dbReference type="EMBL" id="AUSU01008535">
    <property type="protein sequence ID" value="EPS59233.1"/>
    <property type="molecule type" value="Genomic_DNA"/>
</dbReference>
<dbReference type="OrthoDB" id="10031947at2759"/>
<proteinExistence type="predicted"/>